<dbReference type="SUPFAM" id="SSF110296">
    <property type="entry name" value="Oligoxyloglucan reducing end-specific cellobiohydrolase"/>
    <property type="match status" value="1"/>
</dbReference>
<dbReference type="InterPro" id="IPR015943">
    <property type="entry name" value="WD40/YVTN_repeat-like_dom_sf"/>
</dbReference>
<proteinExistence type="predicted"/>
<dbReference type="PANTHER" id="PTHR43739">
    <property type="entry name" value="XYLOGLUCANASE (EUROFUNG)"/>
    <property type="match status" value="1"/>
</dbReference>
<organism evidence="1 2">
    <name type="scientific">candidate division TA06 bacterium SM23_40</name>
    <dbReference type="NCBI Taxonomy" id="1703774"/>
    <lineage>
        <taxon>Bacteria</taxon>
        <taxon>Bacteria division TA06</taxon>
    </lineage>
</organism>
<name>A0A0S8G2W7_UNCT6</name>
<evidence type="ECO:0000313" key="1">
    <source>
        <dbReference type="EMBL" id="KPK67168.1"/>
    </source>
</evidence>
<dbReference type="GO" id="GO:0010411">
    <property type="term" value="P:xyloglucan metabolic process"/>
    <property type="evidence" value="ECO:0007669"/>
    <property type="project" value="TreeGrafter"/>
</dbReference>
<dbReference type="EMBL" id="LJUI01000143">
    <property type="protein sequence ID" value="KPK67168.1"/>
    <property type="molecule type" value="Genomic_DNA"/>
</dbReference>
<comment type="caution">
    <text evidence="1">The sequence shown here is derived from an EMBL/GenBank/DDBJ whole genome shotgun (WGS) entry which is preliminary data.</text>
</comment>
<gene>
    <name evidence="1" type="ORF">AMJ82_11125</name>
</gene>
<dbReference type="Gene3D" id="2.130.10.10">
    <property type="entry name" value="YVTN repeat-like/Quinoprotein amine dehydrogenase"/>
    <property type="match status" value="3"/>
</dbReference>
<dbReference type="PANTHER" id="PTHR43739:SF5">
    <property type="entry name" value="EXO-ALPHA-SIALIDASE"/>
    <property type="match status" value="1"/>
</dbReference>
<dbReference type="Proteomes" id="UP000051717">
    <property type="component" value="Unassembled WGS sequence"/>
</dbReference>
<reference evidence="1 2" key="1">
    <citation type="journal article" date="2015" name="Microbiome">
        <title>Genomic resolution of linkages in carbon, nitrogen, and sulfur cycling among widespread estuary sediment bacteria.</title>
        <authorList>
            <person name="Baker B.J."/>
            <person name="Lazar C.S."/>
            <person name="Teske A.P."/>
            <person name="Dick G.J."/>
        </authorList>
    </citation>
    <scope>NUCLEOTIDE SEQUENCE [LARGE SCALE GENOMIC DNA]</scope>
    <source>
        <strain evidence="1">SM23_40</strain>
    </source>
</reference>
<protein>
    <submittedName>
        <fullName evidence="1">Uncharacterized protein</fullName>
    </submittedName>
</protein>
<feature type="non-terminal residue" evidence="1">
    <location>
        <position position="1"/>
    </location>
</feature>
<accession>A0A0S8G2W7</accession>
<sequence>TARTAPRGSYVIRDLAPFGWVQVGNLAGAKQVFSLIELEDGTLLAGTAHEGKVFRSHDAGRTWQEAMALPGAEVVRSLAVDDGGTVFAGTYPGARLFRSRDRSDRWEMIHAFPHSREIYSLLAVGTDTLLVGLYPPAAVAHCTDGGRNWSNRQLFPDEGGVFSLLQSRDGTIYAGTYPGGRVFSSRDRGRSWKETGAPAGAQYVRALVEDEDGRLFAGTYPQGRVFRSLDRGQHWELTADLEGAEETLCLLAVRDRILYAGTTLFGHIFRTTDAGSAWADVSGDLWGEGLADYVHCLLETSGGVVLAGTSATGDIFALGYARNRVHISPVFALPGEDVLFRVVGWEPVAGGEPPIIRIRTGLDPRLENAEPWERCPRLENGQMLGGVSSVREGDHFLQYRIDLPDSPSAIVPAIRGISIGWEAGPTAREPSGRGYLRPLAVRGEGLVRFRVSVPEGGYTVVTVLDRAGSIVRILVAENRPVGGFDVVWNGKSQVGEMVDEGVYIVSLMWGRRCAARRFAFLR</sequence>
<dbReference type="AlphaFoldDB" id="A0A0S8G2W7"/>
<dbReference type="Gene3D" id="2.60.40.4070">
    <property type="match status" value="1"/>
</dbReference>
<dbReference type="InterPro" id="IPR052025">
    <property type="entry name" value="Xyloglucanase_GH74"/>
</dbReference>
<dbReference type="CDD" id="cd15482">
    <property type="entry name" value="Sialidase_non-viral"/>
    <property type="match status" value="1"/>
</dbReference>
<evidence type="ECO:0000313" key="2">
    <source>
        <dbReference type="Proteomes" id="UP000051717"/>
    </source>
</evidence>